<comment type="caution">
    <text evidence="1">The sequence shown here is derived from an EMBL/GenBank/DDBJ whole genome shotgun (WGS) entry which is preliminary data.</text>
</comment>
<dbReference type="AlphaFoldDB" id="A0A1R1X3F6"/>
<evidence type="ECO:0000313" key="2">
    <source>
        <dbReference type="EMBL" id="OMJ18279.1"/>
    </source>
</evidence>
<organism evidence="1 3">
    <name type="scientific">Smittium culicis</name>
    <dbReference type="NCBI Taxonomy" id="133412"/>
    <lineage>
        <taxon>Eukaryota</taxon>
        <taxon>Fungi</taxon>
        <taxon>Fungi incertae sedis</taxon>
        <taxon>Zoopagomycota</taxon>
        <taxon>Kickxellomycotina</taxon>
        <taxon>Harpellomycetes</taxon>
        <taxon>Harpellales</taxon>
        <taxon>Legeriomycetaceae</taxon>
        <taxon>Smittium</taxon>
    </lineage>
</organism>
<dbReference type="Proteomes" id="UP000187283">
    <property type="component" value="Unassembled WGS sequence"/>
</dbReference>
<accession>A0A1R1X3F6</accession>
<dbReference type="EMBL" id="LSSN01001797">
    <property type="protein sequence ID" value="OMJ18279.1"/>
    <property type="molecule type" value="Genomic_DNA"/>
</dbReference>
<sequence>MEQENGSSAPEIQGKLNLMTEIAHKNLEKKVIGQLDTSEDPKIILLDLIRELFFQSCYNRNPSEVI</sequence>
<reference evidence="1 3" key="1">
    <citation type="submission" date="2017-01" db="EMBL/GenBank/DDBJ databases">
        <authorList>
            <person name="Mah S.A."/>
            <person name="Swanson W.J."/>
            <person name="Moy G.W."/>
            <person name="Vacquier V.D."/>
        </authorList>
    </citation>
    <scope>NUCLEOTIDE SEQUENCE [LARGE SCALE GENOMIC DNA]</scope>
    <source>
        <strain evidence="1 3">GSMNP</strain>
    </source>
</reference>
<name>A0A1R1X3F6_9FUNG</name>
<gene>
    <name evidence="1" type="ORF">AYI70_g11093</name>
    <name evidence="2" type="ORF">AYI70_g5441</name>
</gene>
<proteinExistence type="predicted"/>
<keyword evidence="3" id="KW-1185">Reference proteome</keyword>
<evidence type="ECO:0000313" key="1">
    <source>
        <dbReference type="EMBL" id="OMJ09151.1"/>
    </source>
</evidence>
<dbReference type="EMBL" id="LSSN01005556">
    <property type="protein sequence ID" value="OMJ09151.1"/>
    <property type="molecule type" value="Genomic_DNA"/>
</dbReference>
<evidence type="ECO:0000313" key="3">
    <source>
        <dbReference type="Proteomes" id="UP000187283"/>
    </source>
</evidence>
<protein>
    <submittedName>
        <fullName evidence="1">Uncharacterized protein</fullName>
    </submittedName>
</protein>